<dbReference type="InterPro" id="IPR000866">
    <property type="entry name" value="AhpC/TSA"/>
</dbReference>
<sequence>MQHIQRTFVLIVIAAVNLNNNPFNIIMKSFFISLFILFSLSVSGQQNYYYKMPNGKIIDSETYLKVKENLSKNGKAEERVVTRINRNDSVIITPKITVLTGKDKNGNYIDPYGEQKKLIGTRFPIERFKNEKGSNYSKAFLSGKPTIINFWFTNCIPCVAEIPLLDSLHLQSRDKFNFLAITFEDQKVVNAFLKKTSFSFTHILNAKKEIDKLKISAFPTNLILDKKGFIVDVYGEISDSWRQISILLNDLL</sequence>
<dbReference type="GO" id="GO:0016209">
    <property type="term" value="F:antioxidant activity"/>
    <property type="evidence" value="ECO:0007669"/>
    <property type="project" value="InterPro"/>
</dbReference>
<accession>A0AAU7K3R8</accession>
<dbReference type="InterPro" id="IPR050553">
    <property type="entry name" value="Thioredoxin_ResA/DsbE_sf"/>
</dbReference>
<dbReference type="CDD" id="cd02966">
    <property type="entry name" value="TlpA_like_family"/>
    <property type="match status" value="1"/>
</dbReference>
<keyword evidence="1" id="KW-0812">Transmembrane</keyword>
<feature type="transmembrane region" description="Helical" evidence="1">
    <location>
        <begin position="25"/>
        <end position="42"/>
    </location>
</feature>
<feature type="domain" description="Thioredoxin" evidence="2">
    <location>
        <begin position="117"/>
        <end position="252"/>
    </location>
</feature>
<dbReference type="PROSITE" id="PS51352">
    <property type="entry name" value="THIOREDOXIN_2"/>
    <property type="match status" value="1"/>
</dbReference>
<dbReference type="Gene3D" id="3.40.30.10">
    <property type="entry name" value="Glutaredoxin"/>
    <property type="match status" value="1"/>
</dbReference>
<dbReference type="AlphaFoldDB" id="A0AAU7K3R8"/>
<organism evidence="3">
    <name type="scientific">Pedobacter sp. KACC 23697</name>
    <dbReference type="NCBI Taxonomy" id="3149230"/>
    <lineage>
        <taxon>Bacteria</taxon>
        <taxon>Pseudomonadati</taxon>
        <taxon>Bacteroidota</taxon>
        <taxon>Sphingobacteriia</taxon>
        <taxon>Sphingobacteriales</taxon>
        <taxon>Sphingobacteriaceae</taxon>
        <taxon>Pedobacter</taxon>
    </lineage>
</organism>
<dbReference type="EMBL" id="CP157485">
    <property type="protein sequence ID" value="XBO47140.1"/>
    <property type="molecule type" value="Genomic_DNA"/>
</dbReference>
<keyword evidence="1" id="KW-1133">Transmembrane helix</keyword>
<evidence type="ECO:0000256" key="1">
    <source>
        <dbReference type="SAM" id="Phobius"/>
    </source>
</evidence>
<evidence type="ECO:0000259" key="2">
    <source>
        <dbReference type="PROSITE" id="PS51352"/>
    </source>
</evidence>
<dbReference type="RefSeq" id="WP_406824604.1">
    <property type="nucleotide sequence ID" value="NZ_CP157485.1"/>
</dbReference>
<dbReference type="SUPFAM" id="SSF52833">
    <property type="entry name" value="Thioredoxin-like"/>
    <property type="match status" value="1"/>
</dbReference>
<evidence type="ECO:0000313" key="3">
    <source>
        <dbReference type="EMBL" id="XBO47140.1"/>
    </source>
</evidence>
<keyword evidence="1" id="KW-0472">Membrane</keyword>
<name>A0AAU7K3R8_9SPHI</name>
<dbReference type="InterPro" id="IPR036249">
    <property type="entry name" value="Thioredoxin-like_sf"/>
</dbReference>
<dbReference type="PANTHER" id="PTHR42852">
    <property type="entry name" value="THIOL:DISULFIDE INTERCHANGE PROTEIN DSBE"/>
    <property type="match status" value="1"/>
</dbReference>
<dbReference type="InterPro" id="IPR013766">
    <property type="entry name" value="Thioredoxin_domain"/>
</dbReference>
<proteinExistence type="predicted"/>
<dbReference type="Pfam" id="PF00578">
    <property type="entry name" value="AhpC-TSA"/>
    <property type="match status" value="1"/>
</dbReference>
<gene>
    <name evidence="3" type="ORF">ABEG20_17785</name>
</gene>
<reference evidence="3" key="1">
    <citation type="submission" date="2024-05" db="EMBL/GenBank/DDBJ databases">
        <authorList>
            <person name="Kim S."/>
            <person name="Heo J."/>
            <person name="Choi H."/>
            <person name="Choi Y."/>
            <person name="Kwon S.-W."/>
            <person name="Kim Y."/>
        </authorList>
    </citation>
    <scope>NUCLEOTIDE SEQUENCE</scope>
    <source>
        <strain evidence="3">KACC 23697</strain>
    </source>
</reference>
<protein>
    <submittedName>
        <fullName evidence="3">TlpA disulfide reductase family protein</fullName>
    </submittedName>
</protein>
<dbReference type="PANTHER" id="PTHR42852:SF17">
    <property type="entry name" value="THIOREDOXIN-LIKE PROTEIN HI_1115"/>
    <property type="match status" value="1"/>
</dbReference>
<dbReference type="GO" id="GO:0016491">
    <property type="term" value="F:oxidoreductase activity"/>
    <property type="evidence" value="ECO:0007669"/>
    <property type="project" value="InterPro"/>
</dbReference>